<evidence type="ECO:0000256" key="7">
    <source>
        <dbReference type="SAM" id="MobiDB-lite"/>
    </source>
</evidence>
<keyword evidence="2" id="KW-0645">Protease</keyword>
<feature type="region of interest" description="Disordered" evidence="7">
    <location>
        <begin position="37"/>
        <end position="68"/>
    </location>
</feature>
<feature type="region of interest" description="Disordered" evidence="7">
    <location>
        <begin position="231"/>
        <end position="257"/>
    </location>
</feature>
<evidence type="ECO:0000313" key="9">
    <source>
        <dbReference type="Proteomes" id="UP000297280"/>
    </source>
</evidence>
<dbReference type="GO" id="GO:0046872">
    <property type="term" value="F:metal ion binding"/>
    <property type="evidence" value="ECO:0007669"/>
    <property type="project" value="UniProtKB-KW"/>
</dbReference>
<dbReference type="Gene3D" id="3.40.390.10">
    <property type="entry name" value="Collagenase (Catalytic Domain)"/>
    <property type="match status" value="1"/>
</dbReference>
<accession>A0A4Z1L6H2</accession>
<keyword evidence="9" id="KW-1185">Reference proteome</keyword>
<dbReference type="SUPFAM" id="SSF55486">
    <property type="entry name" value="Metalloproteases ('zincins'), catalytic domain"/>
    <property type="match status" value="1"/>
</dbReference>
<dbReference type="PANTHER" id="PTHR15910">
    <property type="entry name" value="ARCHAEMETZINCIN"/>
    <property type="match status" value="1"/>
</dbReference>
<evidence type="ECO:0000313" key="8">
    <source>
        <dbReference type="EMBL" id="TGO92481.1"/>
    </source>
</evidence>
<evidence type="ECO:0000256" key="2">
    <source>
        <dbReference type="ARBA" id="ARBA00022670"/>
    </source>
</evidence>
<dbReference type="EMBL" id="PQXO01000002">
    <property type="protein sequence ID" value="TGO92481.1"/>
    <property type="molecule type" value="Genomic_DNA"/>
</dbReference>
<feature type="compositionally biased region" description="Basic residues" evidence="7">
    <location>
        <begin position="242"/>
        <end position="254"/>
    </location>
</feature>
<keyword evidence="3" id="KW-0479">Metal-binding</keyword>
<evidence type="ECO:0000256" key="4">
    <source>
        <dbReference type="ARBA" id="ARBA00022801"/>
    </source>
</evidence>
<dbReference type="CDD" id="cd11375">
    <property type="entry name" value="Peptidase_M54"/>
    <property type="match status" value="1"/>
</dbReference>
<dbReference type="GO" id="GO:0006508">
    <property type="term" value="P:proteolysis"/>
    <property type="evidence" value="ECO:0007669"/>
    <property type="project" value="UniProtKB-KW"/>
</dbReference>
<dbReference type="AlphaFoldDB" id="A0A4Z1L6H2"/>
<evidence type="ECO:0000256" key="6">
    <source>
        <dbReference type="ARBA" id="ARBA00023049"/>
    </source>
</evidence>
<comment type="caution">
    <text evidence="8">The sequence shown here is derived from an EMBL/GenBank/DDBJ whole genome shotgun (WGS) entry which is preliminary data.</text>
</comment>
<evidence type="ECO:0000256" key="5">
    <source>
        <dbReference type="ARBA" id="ARBA00022833"/>
    </source>
</evidence>
<sequence length="536" mass="59261">MATKANPRRKTISISIAINTRSTVSLYIPILKLAGKMPPKRKPSSTPPLHPPCTHPHVLTTSHPSSQFPRVSASRRAAATTASGIHKTGITDTYIHDFVSDLEFASTFPTPLVLQGDALEIDAQEPGQNFRAWERGKHRNAVPGVEEGGRRIIYVVGPPGMDGEEIERFMKGWEECEVGRGGDRVGDKGVENEKMKMDGWMLDVVFYLQAFYHGLPVKQMDSSLLQFTPWEDTSPSSASKSKSSKAKPKSRTTSKKIPPTYISLRTSTFKTGIRYRLTPSSPFTHQLNLSDLLDLAIDILPSDAYALLMLVNHDLYEDDDDEFVCGRAYGESRVAVVSTARYRPELDAVQGIEGIHAWPGSHCIEYMNEVCGIKKGKRKRGENEDADKNDECAIAGSPLARAVTQQNTLPPLSLSLSPIVSEDALKGLFLSRICRTASHELGHCFGIAHCPYYACCMQGSASIQEDARQPPYLCPVDLKKVVMATGADVRRRYEALLGFCESHGSAHMFVAFGEWIRGRLEQIERVERGEILDLLG</sequence>
<gene>
    <name evidence="8" type="ORF">BPOR_0002g00280</name>
</gene>
<dbReference type="InterPro" id="IPR012962">
    <property type="entry name" value="Pept_M54_archaemetzincn"/>
</dbReference>
<proteinExistence type="predicted"/>
<name>A0A4Z1L6H2_9HELO</name>
<dbReference type="Proteomes" id="UP000297280">
    <property type="component" value="Unassembled WGS sequence"/>
</dbReference>
<keyword evidence="5" id="KW-0862">Zinc</keyword>
<evidence type="ECO:0000256" key="3">
    <source>
        <dbReference type="ARBA" id="ARBA00022723"/>
    </source>
</evidence>
<feature type="compositionally biased region" description="Pro residues" evidence="7">
    <location>
        <begin position="45"/>
        <end position="54"/>
    </location>
</feature>
<keyword evidence="4" id="KW-0378">Hydrolase</keyword>
<dbReference type="InterPro" id="IPR024079">
    <property type="entry name" value="MetalloPept_cat_dom_sf"/>
</dbReference>
<comment type="cofactor">
    <cofactor evidence="1">
        <name>Zn(2+)</name>
        <dbReference type="ChEBI" id="CHEBI:29105"/>
    </cofactor>
</comment>
<keyword evidence="6" id="KW-0482">Metalloprotease</keyword>
<evidence type="ECO:0000256" key="1">
    <source>
        <dbReference type="ARBA" id="ARBA00001947"/>
    </source>
</evidence>
<dbReference type="PANTHER" id="PTHR15910:SF1">
    <property type="entry name" value="ARCHAEMETZINCIN-2"/>
    <property type="match status" value="1"/>
</dbReference>
<protein>
    <submittedName>
        <fullName evidence="8">Uncharacterized protein</fullName>
    </submittedName>
</protein>
<organism evidence="8 9">
    <name type="scientific">Botrytis porri</name>
    <dbReference type="NCBI Taxonomy" id="87229"/>
    <lineage>
        <taxon>Eukaryota</taxon>
        <taxon>Fungi</taxon>
        <taxon>Dikarya</taxon>
        <taxon>Ascomycota</taxon>
        <taxon>Pezizomycotina</taxon>
        <taxon>Leotiomycetes</taxon>
        <taxon>Helotiales</taxon>
        <taxon>Sclerotiniaceae</taxon>
        <taxon>Botrytis</taxon>
    </lineage>
</organism>
<dbReference type="Pfam" id="PF07998">
    <property type="entry name" value="Peptidase_M54"/>
    <property type="match status" value="1"/>
</dbReference>
<reference evidence="8 9" key="1">
    <citation type="submission" date="2017-12" db="EMBL/GenBank/DDBJ databases">
        <title>Comparative genomics of Botrytis spp.</title>
        <authorList>
            <person name="Valero-Jimenez C.A."/>
            <person name="Tapia P."/>
            <person name="Veloso J."/>
            <person name="Silva-Moreno E."/>
            <person name="Staats M."/>
            <person name="Valdes J.H."/>
            <person name="Van Kan J.A.L."/>
        </authorList>
    </citation>
    <scope>NUCLEOTIDE SEQUENCE [LARGE SCALE GENOMIC DNA]</scope>
    <source>
        <strain evidence="8 9">MUCL3349</strain>
    </source>
</reference>
<dbReference type="GO" id="GO:0008237">
    <property type="term" value="F:metallopeptidase activity"/>
    <property type="evidence" value="ECO:0007669"/>
    <property type="project" value="UniProtKB-KW"/>
</dbReference>